<dbReference type="Gene3D" id="3.40.50.1110">
    <property type="entry name" value="SGNH hydrolase"/>
    <property type="match status" value="1"/>
</dbReference>
<organism evidence="3 4">
    <name type="scientific">Gloeobacter violaceus (strain ATCC 29082 / PCC 7421)</name>
    <dbReference type="NCBI Taxonomy" id="251221"/>
    <lineage>
        <taxon>Bacteria</taxon>
        <taxon>Bacillati</taxon>
        <taxon>Cyanobacteriota</taxon>
        <taxon>Cyanophyceae</taxon>
        <taxon>Gloeobacterales</taxon>
        <taxon>Gloeobacteraceae</taxon>
        <taxon>Gloeobacter</taxon>
    </lineage>
</organism>
<dbReference type="Pfam" id="PF00657">
    <property type="entry name" value="Lipase_GDSL"/>
    <property type="match status" value="1"/>
</dbReference>
<dbReference type="OrthoDB" id="5292073at2"/>
<dbReference type="PANTHER" id="PTHR45648">
    <property type="entry name" value="GDSL LIPASE/ACYLHYDROLASE FAMILY PROTEIN (AFU_ORTHOLOGUE AFUA_4G14700)"/>
    <property type="match status" value="1"/>
</dbReference>
<keyword evidence="1" id="KW-0378">Hydrolase</keyword>
<dbReference type="InterPro" id="IPR036514">
    <property type="entry name" value="SGNH_hydro_sf"/>
</dbReference>
<dbReference type="CDD" id="cd01846">
    <property type="entry name" value="fatty_acyltransferase_like"/>
    <property type="match status" value="1"/>
</dbReference>
<dbReference type="InterPro" id="IPR051058">
    <property type="entry name" value="GDSL_Est/Lipase"/>
</dbReference>
<dbReference type="InParanoid" id="Q7NM15"/>
<sequence>MADCHTQCKICRSGDMATGSRSRCAGSDSSFFSPKPLQCPHRFPEGEVMDTLHTRRASGPPVWSSLFALAFVVAASGLGTPAALAQALSPANAQRLYVFGDSLVDLGNVFIISRGTFPPSPPYFEGRLSNGPLWIEDLAARLNLPLQPSLEGGTGYAFGGATTGFKPSQPPPPGIPPGIPGVLAQVATFAETRPPVAPEDLFFVVAGSNDILLFGESDIDLLLDNVATALSELYAQGARTIVVTNLPPLSRTPLAGSDPQQVAALGVLTRTYNRKLERRLQLLEQTQPGLKPILLDAYALVLALIDNPARFGLTNVTEPCLTETAVCPDPEQYLFWDEVHPTAAVGRILADYAYAVLARSTLPAAR</sequence>
<keyword evidence="2" id="KW-0472">Membrane</keyword>
<evidence type="ECO:0000313" key="4">
    <source>
        <dbReference type="Proteomes" id="UP000000557"/>
    </source>
</evidence>
<dbReference type="PhylomeDB" id="Q7NM15"/>
<dbReference type="EMBL" id="BA000045">
    <property type="protein sequence ID" value="BAC88895.1"/>
    <property type="molecule type" value="Genomic_DNA"/>
</dbReference>
<accession>Q7NM15</accession>
<dbReference type="STRING" id="251221.gene:10758432"/>
<dbReference type="SUPFAM" id="SSF52266">
    <property type="entry name" value="SGNH hydrolase"/>
    <property type="match status" value="1"/>
</dbReference>
<gene>
    <name evidence="3" type="ordered locus">glr0954</name>
</gene>
<feature type="transmembrane region" description="Helical" evidence="2">
    <location>
        <begin position="62"/>
        <end position="85"/>
    </location>
</feature>
<keyword evidence="2" id="KW-1133">Transmembrane helix</keyword>
<proteinExistence type="predicted"/>
<name>Q7NM15_GLOVI</name>
<dbReference type="eggNOG" id="COG3240">
    <property type="taxonomic scope" value="Bacteria"/>
</dbReference>
<evidence type="ECO:0000313" key="3">
    <source>
        <dbReference type="EMBL" id="BAC88895.1"/>
    </source>
</evidence>
<keyword evidence="2" id="KW-0812">Transmembrane</keyword>
<dbReference type="GO" id="GO:0016788">
    <property type="term" value="F:hydrolase activity, acting on ester bonds"/>
    <property type="evidence" value="ECO:0007669"/>
    <property type="project" value="InterPro"/>
</dbReference>
<protein>
    <submittedName>
        <fullName evidence="3">Glr0954 protein</fullName>
    </submittedName>
</protein>
<dbReference type="InterPro" id="IPR001087">
    <property type="entry name" value="GDSL"/>
</dbReference>
<dbReference type="AlphaFoldDB" id="Q7NM15"/>
<evidence type="ECO:0000256" key="2">
    <source>
        <dbReference type="SAM" id="Phobius"/>
    </source>
</evidence>
<evidence type="ECO:0000256" key="1">
    <source>
        <dbReference type="ARBA" id="ARBA00022801"/>
    </source>
</evidence>
<reference evidence="3 4" key="2">
    <citation type="journal article" date="2003" name="DNA Res.">
        <title>Complete genome structure of Gloeobacter violaceus PCC 7421, a cyanobacterium that lacks thylakoids (supplement).</title>
        <authorList>
            <person name="Nakamura Y."/>
            <person name="Kaneko T."/>
            <person name="Sato S."/>
            <person name="Mimuro M."/>
            <person name="Miyashita H."/>
            <person name="Tsuchiya T."/>
            <person name="Sasamoto S."/>
            <person name="Watanabe A."/>
            <person name="Kawashima K."/>
            <person name="Kishida Y."/>
            <person name="Kiyokawa C."/>
            <person name="Kohara M."/>
            <person name="Matsumoto M."/>
            <person name="Matsuno A."/>
            <person name="Nakazaki N."/>
            <person name="Shimpo S."/>
            <person name="Takeuchi C."/>
            <person name="Yamada M."/>
            <person name="Tabata S."/>
        </authorList>
    </citation>
    <scope>NUCLEOTIDE SEQUENCE [LARGE SCALE GENOMIC DNA]</scope>
    <source>
        <strain evidence="4">ATCC 29082 / PCC 7421</strain>
    </source>
</reference>
<dbReference type="PANTHER" id="PTHR45648:SF22">
    <property type="entry name" value="GDSL LIPASE_ACYLHYDROLASE FAMILY PROTEIN (AFU_ORTHOLOGUE AFUA_4G14700)"/>
    <property type="match status" value="1"/>
</dbReference>
<dbReference type="EnsemblBacteria" id="BAC88895">
    <property type="protein sequence ID" value="BAC88895"/>
    <property type="gene ID" value="BAC88895"/>
</dbReference>
<dbReference type="Proteomes" id="UP000000557">
    <property type="component" value="Chromosome"/>
</dbReference>
<dbReference type="KEGG" id="gvi:glr0954"/>
<keyword evidence="4" id="KW-1185">Reference proteome</keyword>
<dbReference type="HOGENOM" id="CLU_755983_0_0_3"/>
<dbReference type="PATRIC" id="fig|251221.4.peg.973"/>
<reference evidence="3 4" key="1">
    <citation type="journal article" date="2003" name="DNA Res.">
        <title>Complete genome structure of Gloeobacter violaceus PCC 7421, a cyanobacterium that lacks thylakoids.</title>
        <authorList>
            <person name="Nakamura Y."/>
            <person name="Kaneko T."/>
            <person name="Sato S."/>
            <person name="Mimuro M."/>
            <person name="Miyashita H."/>
            <person name="Tsuchiya T."/>
            <person name="Sasamoto S."/>
            <person name="Watanabe A."/>
            <person name="Kawashima K."/>
            <person name="Kishida Y."/>
            <person name="Kiyokawa C."/>
            <person name="Kohara M."/>
            <person name="Matsumoto M."/>
            <person name="Matsuno A."/>
            <person name="Nakazaki N."/>
            <person name="Shimpo S."/>
            <person name="Takeuchi C."/>
            <person name="Yamada M."/>
            <person name="Tabata S."/>
        </authorList>
    </citation>
    <scope>NUCLEOTIDE SEQUENCE [LARGE SCALE GENOMIC DNA]</scope>
    <source>
        <strain evidence="4">ATCC 29082 / PCC 7421</strain>
    </source>
</reference>